<proteinExistence type="predicted"/>
<feature type="compositionally biased region" description="Polar residues" evidence="2">
    <location>
        <begin position="321"/>
        <end position="334"/>
    </location>
</feature>
<feature type="compositionally biased region" description="Low complexity" evidence="2">
    <location>
        <begin position="32"/>
        <end position="60"/>
    </location>
</feature>
<evidence type="ECO:0000313" key="4">
    <source>
        <dbReference type="EMBL" id="CAE0465241.1"/>
    </source>
</evidence>
<feature type="compositionally biased region" description="Basic and acidic residues" evidence="2">
    <location>
        <begin position="152"/>
        <end position="165"/>
    </location>
</feature>
<feature type="region of interest" description="Disordered" evidence="2">
    <location>
        <begin position="1116"/>
        <end position="1138"/>
    </location>
</feature>
<dbReference type="EMBL" id="HBIO01012960">
    <property type="protein sequence ID" value="CAE0465241.1"/>
    <property type="molecule type" value="Transcribed_RNA"/>
</dbReference>
<organism evidence="4">
    <name type="scientific">Chaetoceros debilis</name>
    <dbReference type="NCBI Taxonomy" id="122233"/>
    <lineage>
        <taxon>Eukaryota</taxon>
        <taxon>Sar</taxon>
        <taxon>Stramenopiles</taxon>
        <taxon>Ochrophyta</taxon>
        <taxon>Bacillariophyta</taxon>
        <taxon>Coscinodiscophyceae</taxon>
        <taxon>Chaetocerotophycidae</taxon>
        <taxon>Chaetocerotales</taxon>
        <taxon>Chaetocerotaceae</taxon>
        <taxon>Chaetoceros</taxon>
    </lineage>
</organism>
<feature type="coiled-coil region" evidence="1">
    <location>
        <begin position="684"/>
        <end position="718"/>
    </location>
</feature>
<feature type="compositionally biased region" description="Polar residues" evidence="2">
    <location>
        <begin position="492"/>
        <end position="506"/>
    </location>
</feature>
<feature type="region of interest" description="Disordered" evidence="2">
    <location>
        <begin position="635"/>
        <end position="657"/>
    </location>
</feature>
<dbReference type="SMART" id="SM00233">
    <property type="entry name" value="PH"/>
    <property type="match status" value="1"/>
</dbReference>
<feature type="compositionally biased region" description="Polar residues" evidence="2">
    <location>
        <begin position="291"/>
        <end position="302"/>
    </location>
</feature>
<feature type="domain" description="PH" evidence="3">
    <location>
        <begin position="523"/>
        <end position="684"/>
    </location>
</feature>
<feature type="region of interest" description="Disordered" evidence="2">
    <location>
        <begin position="259"/>
        <end position="334"/>
    </location>
</feature>
<accession>A0A7S3Q4C6</accession>
<dbReference type="PROSITE" id="PS50003">
    <property type="entry name" value="PH_DOMAIN"/>
    <property type="match status" value="1"/>
</dbReference>
<feature type="region of interest" description="Disordered" evidence="2">
    <location>
        <begin position="353"/>
        <end position="392"/>
    </location>
</feature>
<feature type="region of interest" description="Disordered" evidence="2">
    <location>
        <begin position="974"/>
        <end position="1042"/>
    </location>
</feature>
<feature type="compositionally biased region" description="Low complexity" evidence="2">
    <location>
        <begin position="892"/>
        <end position="904"/>
    </location>
</feature>
<reference evidence="4" key="1">
    <citation type="submission" date="2021-01" db="EMBL/GenBank/DDBJ databases">
        <authorList>
            <person name="Corre E."/>
            <person name="Pelletier E."/>
            <person name="Niang G."/>
            <person name="Scheremetjew M."/>
            <person name="Finn R."/>
            <person name="Kale V."/>
            <person name="Holt S."/>
            <person name="Cochrane G."/>
            <person name="Meng A."/>
            <person name="Brown T."/>
            <person name="Cohen L."/>
        </authorList>
    </citation>
    <scope>NUCLEOTIDE SEQUENCE</scope>
    <source>
        <strain evidence="4">MM31A-1</strain>
    </source>
</reference>
<dbReference type="Pfam" id="PF00169">
    <property type="entry name" value="PH"/>
    <property type="match status" value="1"/>
</dbReference>
<feature type="compositionally biased region" description="Polar residues" evidence="2">
    <location>
        <begin position="259"/>
        <end position="269"/>
    </location>
</feature>
<feature type="compositionally biased region" description="Basic and acidic residues" evidence="2">
    <location>
        <begin position="995"/>
        <end position="1016"/>
    </location>
</feature>
<evidence type="ECO:0000256" key="2">
    <source>
        <dbReference type="SAM" id="MobiDB-lite"/>
    </source>
</evidence>
<name>A0A7S3Q4C6_9STRA</name>
<feature type="region of interest" description="Disordered" evidence="2">
    <location>
        <begin position="1"/>
        <end position="220"/>
    </location>
</feature>
<feature type="compositionally biased region" description="Basic and acidic residues" evidence="2">
    <location>
        <begin position="273"/>
        <end position="287"/>
    </location>
</feature>
<feature type="region of interest" description="Disordered" evidence="2">
    <location>
        <begin position="581"/>
        <end position="608"/>
    </location>
</feature>
<feature type="compositionally biased region" description="Basic and acidic residues" evidence="2">
    <location>
        <begin position="881"/>
        <end position="891"/>
    </location>
</feature>
<dbReference type="SUPFAM" id="SSF50729">
    <property type="entry name" value="PH domain-like"/>
    <property type="match status" value="1"/>
</dbReference>
<evidence type="ECO:0000256" key="1">
    <source>
        <dbReference type="SAM" id="Coils"/>
    </source>
</evidence>
<feature type="compositionally biased region" description="Polar residues" evidence="2">
    <location>
        <begin position="12"/>
        <end position="27"/>
    </location>
</feature>
<protein>
    <recommendedName>
        <fullName evidence="3">PH domain-containing protein</fullName>
    </recommendedName>
</protein>
<feature type="compositionally biased region" description="Low complexity" evidence="2">
    <location>
        <begin position="205"/>
        <end position="215"/>
    </location>
</feature>
<dbReference type="Gene3D" id="2.30.29.30">
    <property type="entry name" value="Pleckstrin-homology domain (PH domain)/Phosphotyrosine-binding domain (PTB)"/>
    <property type="match status" value="1"/>
</dbReference>
<feature type="compositionally biased region" description="Basic residues" evidence="2">
    <location>
        <begin position="1"/>
        <end position="10"/>
    </location>
</feature>
<feature type="compositionally biased region" description="Polar residues" evidence="2">
    <location>
        <begin position="371"/>
        <end position="381"/>
    </location>
</feature>
<sequence>MDNGHVHRRTFSGASSHTAGTAGSVSIRSLADSPSSESDTDDIISNNNNNREYSHNPNRNYKNIKRDDESSIFDDLSAYGEGGSRTTMNVRSRSSNHGSRGGNNHMNGHGSGSGNGNGISYNGHRNPPIMRPLHEQGDNNDHNVNHNTGHGHNHDHDGHHQRQFDYQRGVDGGGGHTTRPSSFFKRAQKENKQVRVRQISHGHSTRTGTSSGSDQQRQDQDQLWIKEQHQLYESISVEGMMAPSDINDNGSVCFKSRQSTFESTASSSVAGPARDRERERDRDRDDFIEASEQSDGQIQNDDMASLKSGRSGRSRHSHLSNQSASHQSQHTGVSSLTGVTFMSRDGRYKYPQQQLRSNTRPEQQQQEQEPLINNRTASPIDSNRHQKDPSTTDAVVMKKVNARQKSNMNTNTNTNRLILHASNGMDEMQVSVGAPGSSANVDTSSTVTSASATSIMTNTTNNIRRRNETFKNLLTSTVNQLPRPRLLPFSPMLSNAGTSSGATKNPSTSDSASSITAASFARHAPKAGYLSKLGGSVSEYKRRFFVLKPTTCLYYFLDPSDEEPRGCIDLDLDDEYDDYFDDDDDNEYDVHSNHTGNTKTSNKKERERGLKVNSLGSLPDGRFRFEVLLPIKGGGASSTRSVDGSEEGSHVSSQRQPQYRKILLEARNEDVGREWMNSLTVERLSYSKAMARRLEKQVNALQDENITLKKKVEDLRLAEKDRDGAIDDARAWRERSNNLDRGLVILKRWVNRPVAVNDDKETNSCDESRSVKSKGSQFSISKEDKELDEIDLPGTNFASLSNACRGLRENVRLTSAETISSLDDLHKANAKIKALEERMAKAEKHMCKMWEENCTLRDSSKKKKSEKKVLINHITELAKENQMLREVDGSVRSDGGSPRSRGSDNLSRANEELDKIRPTGKRQLSSPEKKLLFDLEEHVNCSLRDLGQHEYLLDQNDEYDDEFKDIEAIRTPDKLRHGNVQEHPSLAMTTKTSNSRKDGPDMGELPHKVFEARDGDSSSEEESSCGTNKKRSDRALSPLRPKHLSLMDQVALDEAKTQKKTALFDSLSLTSTASLSTANQDRLISPQRTESNLSSKVMHEGKFHADSNCEAAVLDKSDDKENEPRINPLDYLNGDESIHNPSDYSSKSLITDNGKATSRLACPLKDVAQIAPSQNQPGIFTGGGVHVYSLTFYTPKIGLQFQKVVNNNRPAGILTAAMTADLGDDQETKSATAALRTDAELRLIASLSDRRSHISNISKKEVPLQDQVCPVILPKDVILVCGFQGFDEASNNRKPSLGARLVGFDGISIERGPWTFDTVRKAIKARERPLTLTFRNEYLNVEQRSILTKAACQVEQSTPKQPPRPQSYRDNVPIVIDASSKCYDARGFGRSPSVSELTLQRFGPGDFNDDTCSTLDASISQCSPANFSDAGSSSTFSTRFSHVIPGLLTGLSRTDKKKDGDAPFTPEYLRRSPDSLDSILRHKEFKASLL</sequence>
<keyword evidence="1" id="KW-0175">Coiled coil</keyword>
<dbReference type="InterPro" id="IPR011993">
    <property type="entry name" value="PH-like_dom_sf"/>
</dbReference>
<dbReference type="InterPro" id="IPR001849">
    <property type="entry name" value="PH_domain"/>
</dbReference>
<feature type="region of interest" description="Disordered" evidence="2">
    <location>
        <begin position="491"/>
        <end position="511"/>
    </location>
</feature>
<evidence type="ECO:0000259" key="3">
    <source>
        <dbReference type="PROSITE" id="PS50003"/>
    </source>
</evidence>
<feature type="compositionally biased region" description="Basic residues" evidence="2">
    <location>
        <begin position="194"/>
        <end position="204"/>
    </location>
</feature>
<feature type="region of interest" description="Disordered" evidence="2">
    <location>
        <begin position="881"/>
        <end position="927"/>
    </location>
</feature>
<gene>
    <name evidence="4" type="ORF">CDEB00056_LOCUS10082</name>
</gene>
<feature type="compositionally biased region" description="Basic and acidic residues" evidence="2">
    <location>
        <begin position="132"/>
        <end position="144"/>
    </location>
</feature>
<feature type="compositionally biased region" description="Low complexity" evidence="2">
    <location>
        <begin position="91"/>
        <end position="108"/>
    </location>
</feature>